<dbReference type="GO" id="GO:0008278">
    <property type="term" value="C:cohesin complex"/>
    <property type="evidence" value="ECO:0007669"/>
    <property type="project" value="InterPro"/>
</dbReference>
<protein>
    <submittedName>
        <fullName evidence="7">Rec8 like protein-domain-containing protein</fullName>
    </submittedName>
</protein>
<dbReference type="InterPro" id="IPR039781">
    <property type="entry name" value="Rad21/Rec8-like"/>
</dbReference>
<feature type="compositionally biased region" description="Low complexity" evidence="4">
    <location>
        <begin position="497"/>
        <end position="510"/>
    </location>
</feature>
<evidence type="ECO:0000256" key="4">
    <source>
        <dbReference type="SAM" id="MobiDB-lite"/>
    </source>
</evidence>
<dbReference type="InterPro" id="IPR006909">
    <property type="entry name" value="Rad21/Rec8_C_eu"/>
</dbReference>
<organism evidence="7 8">
    <name type="scientific">Leucosporidium creatinivorum</name>
    <dbReference type="NCBI Taxonomy" id="106004"/>
    <lineage>
        <taxon>Eukaryota</taxon>
        <taxon>Fungi</taxon>
        <taxon>Dikarya</taxon>
        <taxon>Basidiomycota</taxon>
        <taxon>Pucciniomycotina</taxon>
        <taxon>Microbotryomycetes</taxon>
        <taxon>Leucosporidiales</taxon>
        <taxon>Leucosporidium</taxon>
    </lineage>
</organism>
<evidence type="ECO:0000259" key="6">
    <source>
        <dbReference type="Pfam" id="PF04825"/>
    </source>
</evidence>
<evidence type="ECO:0000256" key="1">
    <source>
        <dbReference type="ARBA" id="ARBA00004123"/>
    </source>
</evidence>
<evidence type="ECO:0000259" key="5">
    <source>
        <dbReference type="Pfam" id="PF04824"/>
    </source>
</evidence>
<dbReference type="PANTHER" id="PTHR12585:SF72">
    <property type="entry name" value="MEIOTIC RECOMBINATION PROTEIN REC8"/>
    <property type="match status" value="1"/>
</dbReference>
<dbReference type="InterPro" id="IPR036390">
    <property type="entry name" value="WH_DNA-bd_sf"/>
</dbReference>
<dbReference type="InParanoid" id="A0A1Y2FVL7"/>
<evidence type="ECO:0000313" key="7">
    <source>
        <dbReference type="EMBL" id="ORY86735.1"/>
    </source>
</evidence>
<feature type="region of interest" description="Disordered" evidence="4">
    <location>
        <begin position="260"/>
        <end position="282"/>
    </location>
</feature>
<evidence type="ECO:0000313" key="8">
    <source>
        <dbReference type="Proteomes" id="UP000193467"/>
    </source>
</evidence>
<dbReference type="EMBL" id="MCGR01000014">
    <property type="protein sequence ID" value="ORY86735.1"/>
    <property type="molecule type" value="Genomic_DNA"/>
</dbReference>
<dbReference type="GO" id="GO:0007062">
    <property type="term" value="P:sister chromatid cohesion"/>
    <property type="evidence" value="ECO:0007669"/>
    <property type="project" value="InterPro"/>
</dbReference>
<dbReference type="Proteomes" id="UP000193467">
    <property type="component" value="Unassembled WGS sequence"/>
</dbReference>
<dbReference type="InterPro" id="IPR006910">
    <property type="entry name" value="Rad21_Rec8_N"/>
</dbReference>
<dbReference type="STRING" id="106004.A0A1Y2FVL7"/>
<feature type="compositionally biased region" description="Polar residues" evidence="4">
    <location>
        <begin position="576"/>
        <end position="585"/>
    </location>
</feature>
<evidence type="ECO:0000256" key="3">
    <source>
        <dbReference type="ARBA" id="ARBA00023242"/>
    </source>
</evidence>
<dbReference type="Pfam" id="PF04824">
    <property type="entry name" value="Rad21_Rec8"/>
    <property type="match status" value="1"/>
</dbReference>
<accession>A0A1Y2FVL7</accession>
<feature type="domain" description="Rad21/Rec8-like protein N-terminal" evidence="6">
    <location>
        <begin position="1"/>
        <end position="100"/>
    </location>
</feature>
<feature type="region of interest" description="Disordered" evidence="4">
    <location>
        <begin position="461"/>
        <end position="641"/>
    </location>
</feature>
<feature type="compositionally biased region" description="Basic and acidic residues" evidence="4">
    <location>
        <begin position="550"/>
        <end position="561"/>
    </location>
</feature>
<dbReference type="OrthoDB" id="10071381at2759"/>
<dbReference type="GO" id="GO:1990414">
    <property type="term" value="P:replication-born double-strand break repair via sister chromatid exchange"/>
    <property type="evidence" value="ECO:0007669"/>
    <property type="project" value="TreeGrafter"/>
</dbReference>
<comment type="subcellular location">
    <subcellularLocation>
        <location evidence="1">Nucleus</location>
    </subcellularLocation>
</comment>
<comment type="similarity">
    <text evidence="2">Belongs to the rad21 family.</text>
</comment>
<dbReference type="Pfam" id="PF04825">
    <property type="entry name" value="Rad21_Rec8_N"/>
    <property type="match status" value="1"/>
</dbReference>
<dbReference type="GO" id="GO:0003682">
    <property type="term" value="F:chromatin binding"/>
    <property type="evidence" value="ECO:0007669"/>
    <property type="project" value="TreeGrafter"/>
</dbReference>
<feature type="compositionally biased region" description="Basic and acidic residues" evidence="4">
    <location>
        <begin position="412"/>
        <end position="433"/>
    </location>
</feature>
<dbReference type="PANTHER" id="PTHR12585">
    <property type="entry name" value="SCC1 / RAD21 FAMILY MEMBER"/>
    <property type="match status" value="1"/>
</dbReference>
<dbReference type="SUPFAM" id="SSF46785">
    <property type="entry name" value="Winged helix' DNA-binding domain"/>
    <property type="match status" value="1"/>
</dbReference>
<evidence type="ECO:0000256" key="2">
    <source>
        <dbReference type="ARBA" id="ARBA00009870"/>
    </source>
</evidence>
<keyword evidence="3" id="KW-0539">Nucleus</keyword>
<feature type="compositionally biased region" description="Low complexity" evidence="4">
    <location>
        <begin position="326"/>
        <end position="340"/>
    </location>
</feature>
<reference evidence="7 8" key="1">
    <citation type="submission" date="2016-07" db="EMBL/GenBank/DDBJ databases">
        <title>Pervasive Adenine N6-methylation of Active Genes in Fungi.</title>
        <authorList>
            <consortium name="DOE Joint Genome Institute"/>
            <person name="Mondo S.J."/>
            <person name="Dannebaum R.O."/>
            <person name="Kuo R.C."/>
            <person name="Labutti K."/>
            <person name="Haridas S."/>
            <person name="Kuo A."/>
            <person name="Salamov A."/>
            <person name="Ahrendt S.R."/>
            <person name="Lipzen A."/>
            <person name="Sullivan W."/>
            <person name="Andreopoulos W.B."/>
            <person name="Clum A."/>
            <person name="Lindquist E."/>
            <person name="Daum C."/>
            <person name="Ramamoorthy G.K."/>
            <person name="Gryganskyi A."/>
            <person name="Culley D."/>
            <person name="Magnuson J.K."/>
            <person name="James T.Y."/>
            <person name="O'Malley M.A."/>
            <person name="Stajich J.E."/>
            <person name="Spatafora J.W."/>
            <person name="Visel A."/>
            <person name="Grigoriev I.V."/>
        </authorList>
    </citation>
    <scope>NUCLEOTIDE SEQUENCE [LARGE SCALE GENOMIC DNA]</scope>
    <source>
        <strain evidence="7 8">62-1032</strain>
    </source>
</reference>
<feature type="domain" description="Rad21/Rec8-like protein C-terminal eukaryotic" evidence="5">
    <location>
        <begin position="699"/>
        <end position="745"/>
    </location>
</feature>
<gene>
    <name evidence="7" type="ORF">BCR35DRAFT_45716</name>
</gene>
<keyword evidence="8" id="KW-1185">Reference proteome</keyword>
<dbReference type="InterPro" id="IPR023093">
    <property type="entry name" value="ScpA-like_C"/>
</dbReference>
<feature type="region of interest" description="Disordered" evidence="4">
    <location>
        <begin position="314"/>
        <end position="447"/>
    </location>
</feature>
<sequence length="750" mass="79465">MFYSTDILASRKSGFGVYWLAATVGSKGGTSIKKLTRKEVLACDLVTACKQLASPEEPLALRLSSNLLCGIARVYQQQYIIYQSDVTQVHQSLKKAFNDVFKNPLAASSIDLAPVPAAGANTTAGGAHGIDLAIDPALAVLGWDPDWNVGPDWGAITRGEGVVAGVGEESEFGSGVGGTPESPRVRATVSDKHVVKDLASITLQEPHLDDYRLQDYDDPARRYQEGYDDGGFGGEPLVFGENDPGILEGHSREVDEMLGVKPRGEGGASSSAQGGDYGQFGEDLGGMDDFVIREDYGGEGFEIPAHLMGLEGDESHEDRVRREQQEAAAQRAGQAPGPRASSVEQPQPNLLEDGSPAGTLASSNKRKTSEGAAAPATDAKKPKKSPKKVKPITIDSSISLTDEQVVQARASYPERMRKEREKAAAAKEEKEGAQRAMDLIFGPPEGFGGALAEFWNDTVTSQLTRPGESRAAKEKKRKSPSKDDKQSAAKKRKTSDGAVVEGGEGEAQVGRSGEWGMFGEEGADFRWQEEMGGGEQGAYGQDQDLGGMEEQIRFDDIEEAGRAGSGTQGRGKESFPWNNEAVSSDQGAGFGALGGASSQAGTARLSRDTPLKTGLKHRSRSASLVPSALGSGRAGSQGIDAGAGEAGELEEFEIEGEQVDSQGASQPNPEAIAYKLEQDSLKFLSFAQRIASAQPSEDLLFSDIVPVASTSNSAAAAAFYHLLALSTRGNVHVEQEEPYGEITVQFAVED</sequence>
<feature type="compositionally biased region" description="Basic and acidic residues" evidence="4">
    <location>
        <begin position="316"/>
        <end position="325"/>
    </location>
</feature>
<dbReference type="AlphaFoldDB" id="A0A1Y2FVL7"/>
<dbReference type="GO" id="GO:0005634">
    <property type="term" value="C:nucleus"/>
    <property type="evidence" value="ECO:0007669"/>
    <property type="project" value="UniProtKB-SubCell"/>
</dbReference>
<feature type="compositionally biased region" description="Polar residues" evidence="4">
    <location>
        <begin position="394"/>
        <end position="404"/>
    </location>
</feature>
<dbReference type="Gene3D" id="1.10.10.580">
    <property type="entry name" value="Structural maintenance of chromosome 1. Chain E"/>
    <property type="match status" value="1"/>
</dbReference>
<comment type="caution">
    <text evidence="7">The sequence shown here is derived from an EMBL/GenBank/DDBJ whole genome shotgun (WGS) entry which is preliminary data.</text>
</comment>
<proteinExistence type="inferred from homology"/>
<name>A0A1Y2FVL7_9BASI</name>
<feature type="compositionally biased region" description="Basic residues" evidence="4">
    <location>
        <begin position="381"/>
        <end position="390"/>
    </location>
</feature>